<dbReference type="EMBL" id="JAUSRB010000004">
    <property type="protein sequence ID" value="MDP9870376.1"/>
    <property type="molecule type" value="Genomic_DNA"/>
</dbReference>
<dbReference type="Proteomes" id="UP001230426">
    <property type="component" value="Unassembled WGS sequence"/>
</dbReference>
<evidence type="ECO:0000313" key="2">
    <source>
        <dbReference type="Proteomes" id="UP001230426"/>
    </source>
</evidence>
<organism evidence="1 2">
    <name type="scientific">Streptosporangium brasiliense</name>
    <dbReference type="NCBI Taxonomy" id="47480"/>
    <lineage>
        <taxon>Bacteria</taxon>
        <taxon>Bacillati</taxon>
        <taxon>Actinomycetota</taxon>
        <taxon>Actinomycetes</taxon>
        <taxon>Streptosporangiales</taxon>
        <taxon>Streptosporangiaceae</taxon>
        <taxon>Streptosporangium</taxon>
    </lineage>
</organism>
<comment type="caution">
    <text evidence="1">The sequence shown here is derived from an EMBL/GenBank/DDBJ whole genome shotgun (WGS) entry which is preliminary data.</text>
</comment>
<gene>
    <name evidence="1" type="ORF">J2S55_009714</name>
</gene>
<reference evidence="1 2" key="1">
    <citation type="submission" date="2023-07" db="EMBL/GenBank/DDBJ databases">
        <title>Sequencing the genomes of 1000 actinobacteria strains.</title>
        <authorList>
            <person name="Klenk H.-P."/>
        </authorList>
    </citation>
    <scope>NUCLEOTIDE SEQUENCE [LARGE SCALE GENOMIC DNA]</scope>
    <source>
        <strain evidence="1 2">DSM 44109</strain>
    </source>
</reference>
<name>A0ABT9RM55_9ACTN</name>
<keyword evidence="2" id="KW-1185">Reference proteome</keyword>
<dbReference type="RefSeq" id="WP_306876261.1">
    <property type="nucleotide sequence ID" value="NZ_JAUSRB010000004.1"/>
</dbReference>
<accession>A0ABT9RM55</accession>
<sequence length="189" mass="20827">MIELRTADVHIYYSTTSKLAPAPVWNVTHVADRAELLEALAAMGVAETRVRQAERDRMYGGENTGRYVLGARYENGAQVTSEMYHHHVQWAPVQEPATMITLTVTMTKRYQGRRAAVHGPNGFHAVIHQTGGTLWSNNTVTGGTWAARSRPGMPHLPQRYSISAAAEDVAAAHGMPRGALVVNMRYPHL</sequence>
<evidence type="ECO:0000313" key="1">
    <source>
        <dbReference type="EMBL" id="MDP9870376.1"/>
    </source>
</evidence>
<proteinExistence type="predicted"/>
<protein>
    <submittedName>
        <fullName evidence="1">Uncharacterized protein</fullName>
    </submittedName>
</protein>